<proteinExistence type="predicted"/>
<dbReference type="EMBL" id="BEZZ01000090">
    <property type="protein sequence ID" value="GCC25576.1"/>
    <property type="molecule type" value="Genomic_DNA"/>
</dbReference>
<organism evidence="2 3">
    <name type="scientific">Chiloscyllium punctatum</name>
    <name type="common">Brownbanded bambooshark</name>
    <name type="synonym">Hemiscyllium punctatum</name>
    <dbReference type="NCBI Taxonomy" id="137246"/>
    <lineage>
        <taxon>Eukaryota</taxon>
        <taxon>Metazoa</taxon>
        <taxon>Chordata</taxon>
        <taxon>Craniata</taxon>
        <taxon>Vertebrata</taxon>
        <taxon>Chondrichthyes</taxon>
        <taxon>Elasmobranchii</taxon>
        <taxon>Galeomorphii</taxon>
        <taxon>Galeoidea</taxon>
        <taxon>Orectolobiformes</taxon>
        <taxon>Hemiscylliidae</taxon>
        <taxon>Chiloscyllium</taxon>
    </lineage>
</organism>
<evidence type="ECO:0000256" key="1">
    <source>
        <dbReference type="SAM" id="MobiDB-lite"/>
    </source>
</evidence>
<evidence type="ECO:0000313" key="3">
    <source>
        <dbReference type="Proteomes" id="UP000287033"/>
    </source>
</evidence>
<evidence type="ECO:0000313" key="2">
    <source>
        <dbReference type="EMBL" id="GCC25576.1"/>
    </source>
</evidence>
<keyword evidence="3" id="KW-1185">Reference proteome</keyword>
<accession>A0A401S5A7</accession>
<sequence>MQWPRPRIPKRMYPKGKGPIGEPQSRLHGNRPTVSLCLGGESAGLVRVNEQLACAILLMKVQEGDISQVVCTH</sequence>
<protein>
    <submittedName>
        <fullName evidence="2">Uncharacterized protein</fullName>
    </submittedName>
</protein>
<name>A0A401S5A7_CHIPU</name>
<comment type="caution">
    <text evidence="2">The sequence shown here is derived from an EMBL/GenBank/DDBJ whole genome shotgun (WGS) entry which is preliminary data.</text>
</comment>
<feature type="region of interest" description="Disordered" evidence="1">
    <location>
        <begin position="1"/>
        <end position="29"/>
    </location>
</feature>
<dbReference type="Proteomes" id="UP000287033">
    <property type="component" value="Unassembled WGS sequence"/>
</dbReference>
<gene>
    <name evidence="2" type="ORF">chiPu_0003987</name>
</gene>
<dbReference type="AlphaFoldDB" id="A0A401S5A7"/>
<reference evidence="2 3" key="1">
    <citation type="journal article" date="2018" name="Nat. Ecol. Evol.">
        <title>Shark genomes provide insights into elasmobranch evolution and the origin of vertebrates.</title>
        <authorList>
            <person name="Hara Y"/>
            <person name="Yamaguchi K"/>
            <person name="Onimaru K"/>
            <person name="Kadota M"/>
            <person name="Koyanagi M"/>
            <person name="Keeley SD"/>
            <person name="Tatsumi K"/>
            <person name="Tanaka K"/>
            <person name="Motone F"/>
            <person name="Kageyama Y"/>
            <person name="Nozu R"/>
            <person name="Adachi N"/>
            <person name="Nishimura O"/>
            <person name="Nakagawa R"/>
            <person name="Tanegashima C"/>
            <person name="Kiyatake I"/>
            <person name="Matsumoto R"/>
            <person name="Murakumo K"/>
            <person name="Nishida K"/>
            <person name="Terakita A"/>
            <person name="Kuratani S"/>
            <person name="Sato K"/>
            <person name="Hyodo S Kuraku.S."/>
        </authorList>
    </citation>
    <scope>NUCLEOTIDE SEQUENCE [LARGE SCALE GENOMIC DNA]</scope>
</reference>